<reference evidence="3 4" key="1">
    <citation type="submission" date="2019-05" db="EMBL/GenBank/DDBJ databases">
        <title>Mikania micrantha, genome provides insights into the molecular mechanism of rapid growth.</title>
        <authorList>
            <person name="Liu B."/>
        </authorList>
    </citation>
    <scope>NUCLEOTIDE SEQUENCE [LARGE SCALE GENOMIC DNA]</scope>
    <source>
        <strain evidence="3">NLD-2019</strain>
        <tissue evidence="3">Leaf</tissue>
    </source>
</reference>
<feature type="region of interest" description="Disordered" evidence="1">
    <location>
        <begin position="1"/>
        <end position="36"/>
    </location>
</feature>
<accession>A0A5N6N0X1</accession>
<evidence type="ECO:0000313" key="3">
    <source>
        <dbReference type="EMBL" id="KAD4180353.1"/>
    </source>
</evidence>
<keyword evidence="4" id="KW-1185">Reference proteome</keyword>
<organism evidence="3 4">
    <name type="scientific">Mikania micrantha</name>
    <name type="common">bitter vine</name>
    <dbReference type="NCBI Taxonomy" id="192012"/>
    <lineage>
        <taxon>Eukaryota</taxon>
        <taxon>Viridiplantae</taxon>
        <taxon>Streptophyta</taxon>
        <taxon>Embryophyta</taxon>
        <taxon>Tracheophyta</taxon>
        <taxon>Spermatophyta</taxon>
        <taxon>Magnoliopsida</taxon>
        <taxon>eudicotyledons</taxon>
        <taxon>Gunneridae</taxon>
        <taxon>Pentapetalae</taxon>
        <taxon>asterids</taxon>
        <taxon>campanulids</taxon>
        <taxon>Asterales</taxon>
        <taxon>Asteraceae</taxon>
        <taxon>Asteroideae</taxon>
        <taxon>Heliantheae alliance</taxon>
        <taxon>Eupatorieae</taxon>
        <taxon>Mikania</taxon>
    </lineage>
</organism>
<dbReference type="Proteomes" id="UP000326396">
    <property type="component" value="Linkage Group LG4"/>
</dbReference>
<name>A0A5N6N0X1_9ASTR</name>
<dbReference type="EMBL" id="SZYD01000014">
    <property type="protein sequence ID" value="KAD4180353.1"/>
    <property type="molecule type" value="Genomic_DNA"/>
</dbReference>
<dbReference type="InterPro" id="IPR058594">
    <property type="entry name" value="PB1-like_dom_pln"/>
</dbReference>
<sequence length="313" mass="35652">MNLPSSITAYQYRPDRSGQAKRCPNPAQTAATSSSQSIWTCKTRQLRRDRSRGIDAELRHFWTENQPYDEDDGFDDDDAADEDGEDAAEEVRALLIGLPVATLKYVAGGWAALRVCVAVGSCRSGVSGDGPAVIRHCPSQYVNGKVDYVDMIDTNTFSFIELETMLQQIGYPNDEIMFYHFLIPDIFGLRPIRNDQDTTLLLQYVSRFKVIQVYTEQGSSIMGKVFPAVEDKYCLRHIHENMMCKWRGNLYKDLLWKCANATTIPQFIKHMETIKNKDATLCHWYDAVAVNWDMVRHGVQVGIPESWGNEVYR</sequence>
<gene>
    <name evidence="3" type="ORF">E3N88_28944</name>
</gene>
<feature type="compositionally biased region" description="Low complexity" evidence="1">
    <location>
        <begin position="27"/>
        <end position="36"/>
    </location>
</feature>
<dbReference type="OrthoDB" id="1723759at2759"/>
<protein>
    <recommendedName>
        <fullName evidence="2">PB1-like domain-containing protein</fullName>
    </recommendedName>
</protein>
<dbReference type="Pfam" id="PF26130">
    <property type="entry name" value="PB1-like"/>
    <property type="match status" value="1"/>
</dbReference>
<feature type="region of interest" description="Disordered" evidence="1">
    <location>
        <begin position="65"/>
        <end position="86"/>
    </location>
</feature>
<evidence type="ECO:0000313" key="4">
    <source>
        <dbReference type="Proteomes" id="UP000326396"/>
    </source>
</evidence>
<comment type="caution">
    <text evidence="3">The sequence shown here is derived from an EMBL/GenBank/DDBJ whole genome shotgun (WGS) entry which is preliminary data.</text>
</comment>
<dbReference type="PANTHER" id="PTHR31973">
    <property type="entry name" value="POLYPROTEIN, PUTATIVE-RELATED"/>
    <property type="match status" value="1"/>
</dbReference>
<dbReference type="PANTHER" id="PTHR31973:SF190">
    <property type="entry name" value="MULE TRANSPOSASE DOMAIN-CONTAINING PROTEIN"/>
    <property type="match status" value="1"/>
</dbReference>
<feature type="compositionally biased region" description="Acidic residues" evidence="1">
    <location>
        <begin position="67"/>
        <end position="86"/>
    </location>
</feature>
<evidence type="ECO:0000256" key="1">
    <source>
        <dbReference type="SAM" id="MobiDB-lite"/>
    </source>
</evidence>
<evidence type="ECO:0000259" key="2">
    <source>
        <dbReference type="Pfam" id="PF26130"/>
    </source>
</evidence>
<dbReference type="AlphaFoldDB" id="A0A5N6N0X1"/>
<proteinExistence type="predicted"/>
<feature type="domain" description="PB1-like" evidence="2">
    <location>
        <begin position="140"/>
        <end position="216"/>
    </location>
</feature>